<reference evidence="1 2" key="1">
    <citation type="submission" date="2020-09" db="EMBL/GenBank/DDBJ databases">
        <title>De no assembly of potato wild relative species, Solanum commersonii.</title>
        <authorList>
            <person name="Cho K."/>
        </authorList>
    </citation>
    <scope>NUCLEOTIDE SEQUENCE [LARGE SCALE GENOMIC DNA]</scope>
    <source>
        <strain evidence="1">LZ3.2</strain>
        <tissue evidence="1">Leaf</tissue>
    </source>
</reference>
<dbReference type="AlphaFoldDB" id="A0A9J5ZF71"/>
<gene>
    <name evidence="1" type="ORF">H5410_021872</name>
</gene>
<accession>A0A9J5ZF71</accession>
<keyword evidence="2" id="KW-1185">Reference proteome</keyword>
<sequence>MAIKKDRFTGGFESYTWNIGGSIADILGYPTHLDNDKESWGGVQRDNSNKICRNYHNKPRLFFNKTKKRLLI</sequence>
<evidence type="ECO:0000313" key="2">
    <source>
        <dbReference type="Proteomes" id="UP000824120"/>
    </source>
</evidence>
<comment type="caution">
    <text evidence="1">The sequence shown here is derived from an EMBL/GenBank/DDBJ whole genome shotgun (WGS) entry which is preliminary data.</text>
</comment>
<dbReference type="EMBL" id="JACXVP010000004">
    <property type="protein sequence ID" value="KAG5610591.1"/>
    <property type="molecule type" value="Genomic_DNA"/>
</dbReference>
<proteinExistence type="predicted"/>
<protein>
    <submittedName>
        <fullName evidence="1">Uncharacterized protein</fullName>
    </submittedName>
</protein>
<organism evidence="1 2">
    <name type="scientific">Solanum commersonii</name>
    <name type="common">Commerson's wild potato</name>
    <name type="synonym">Commerson's nightshade</name>
    <dbReference type="NCBI Taxonomy" id="4109"/>
    <lineage>
        <taxon>Eukaryota</taxon>
        <taxon>Viridiplantae</taxon>
        <taxon>Streptophyta</taxon>
        <taxon>Embryophyta</taxon>
        <taxon>Tracheophyta</taxon>
        <taxon>Spermatophyta</taxon>
        <taxon>Magnoliopsida</taxon>
        <taxon>eudicotyledons</taxon>
        <taxon>Gunneridae</taxon>
        <taxon>Pentapetalae</taxon>
        <taxon>asterids</taxon>
        <taxon>lamiids</taxon>
        <taxon>Solanales</taxon>
        <taxon>Solanaceae</taxon>
        <taxon>Solanoideae</taxon>
        <taxon>Solaneae</taxon>
        <taxon>Solanum</taxon>
    </lineage>
</organism>
<dbReference type="Proteomes" id="UP000824120">
    <property type="component" value="Chromosome 4"/>
</dbReference>
<evidence type="ECO:0000313" key="1">
    <source>
        <dbReference type="EMBL" id="KAG5610591.1"/>
    </source>
</evidence>
<name>A0A9J5ZF71_SOLCO</name>